<dbReference type="InterPro" id="IPR011990">
    <property type="entry name" value="TPR-like_helical_dom_sf"/>
</dbReference>
<sequence>MMHQRNNIICITMIAGYTICGDVKSTCELFDKMLERNHLAFNVMMSCYAQNSQPKEALKLFDEMLKSGTDIQPDEITLTSVISAYSQLGELRFGSWIESYINKHGIQMDDHMVTALIYLYSKSGNVDKAFNLFNDLSKKICFLRCNDCGMCHQREG</sequence>
<dbReference type="PROSITE" id="PS51375">
    <property type="entry name" value="PPR"/>
    <property type="match status" value="1"/>
</dbReference>
<keyword evidence="1" id="KW-0677">Repeat</keyword>
<dbReference type="Gene3D" id="1.25.40.10">
    <property type="entry name" value="Tetratricopeptide repeat domain"/>
    <property type="match status" value="1"/>
</dbReference>
<gene>
    <name evidence="3" type="ORF">V6N11_063800</name>
    <name evidence="4" type="ORF">V6N11_063816</name>
</gene>
<feature type="repeat" description="PPR" evidence="2">
    <location>
        <begin position="37"/>
        <end position="71"/>
    </location>
</feature>
<evidence type="ECO:0000313" key="3">
    <source>
        <dbReference type="EMBL" id="KAK8989370.1"/>
    </source>
</evidence>
<dbReference type="Pfam" id="PF01535">
    <property type="entry name" value="PPR"/>
    <property type="match status" value="1"/>
</dbReference>
<comment type="caution">
    <text evidence="3">The sequence shown here is derived from an EMBL/GenBank/DDBJ whole genome shotgun (WGS) entry which is preliminary data.</text>
</comment>
<accession>A0ABR2PMG0</accession>
<keyword evidence="5" id="KW-1185">Reference proteome</keyword>
<reference evidence="3 5" key="1">
    <citation type="journal article" date="2024" name="G3 (Bethesda)">
        <title>Genome assembly of Hibiscus sabdariffa L. provides insights into metabolisms of medicinal natural products.</title>
        <authorList>
            <person name="Kim T."/>
        </authorList>
    </citation>
    <scope>NUCLEOTIDE SEQUENCE [LARGE SCALE GENOMIC DNA]</scope>
    <source>
        <strain evidence="3">TK-2024</strain>
        <tissue evidence="3">Old leaves</tissue>
    </source>
</reference>
<evidence type="ECO:0000256" key="1">
    <source>
        <dbReference type="ARBA" id="ARBA00022737"/>
    </source>
</evidence>
<dbReference type="PANTHER" id="PTHR47926:SF545">
    <property type="entry name" value="PENTACOTRIPEPTIDE-REPEAT REGION OF PRORP DOMAIN-CONTAINING PROTEIN"/>
    <property type="match status" value="1"/>
</dbReference>
<proteinExistence type="predicted"/>
<protein>
    <recommendedName>
        <fullName evidence="6">Pentatricopeptide repeat-containing protein</fullName>
    </recommendedName>
</protein>
<name>A0ABR2PMG0_9ROSI</name>
<evidence type="ECO:0000313" key="5">
    <source>
        <dbReference type="Proteomes" id="UP001396334"/>
    </source>
</evidence>
<dbReference type="NCBIfam" id="TIGR00756">
    <property type="entry name" value="PPR"/>
    <property type="match status" value="3"/>
</dbReference>
<dbReference type="EMBL" id="JBBPBN010000056">
    <property type="protein sequence ID" value="KAK8989388.1"/>
    <property type="molecule type" value="Genomic_DNA"/>
</dbReference>
<dbReference type="Proteomes" id="UP001396334">
    <property type="component" value="Unassembled WGS sequence"/>
</dbReference>
<evidence type="ECO:0008006" key="6">
    <source>
        <dbReference type="Google" id="ProtNLM"/>
    </source>
</evidence>
<organism evidence="3 5">
    <name type="scientific">Hibiscus sabdariffa</name>
    <name type="common">roselle</name>
    <dbReference type="NCBI Taxonomy" id="183260"/>
    <lineage>
        <taxon>Eukaryota</taxon>
        <taxon>Viridiplantae</taxon>
        <taxon>Streptophyta</taxon>
        <taxon>Embryophyta</taxon>
        <taxon>Tracheophyta</taxon>
        <taxon>Spermatophyta</taxon>
        <taxon>Magnoliopsida</taxon>
        <taxon>eudicotyledons</taxon>
        <taxon>Gunneridae</taxon>
        <taxon>Pentapetalae</taxon>
        <taxon>rosids</taxon>
        <taxon>malvids</taxon>
        <taxon>Malvales</taxon>
        <taxon>Malvaceae</taxon>
        <taxon>Malvoideae</taxon>
        <taxon>Hibiscus</taxon>
    </lineage>
</organism>
<dbReference type="PANTHER" id="PTHR47926">
    <property type="entry name" value="PENTATRICOPEPTIDE REPEAT-CONTAINING PROTEIN"/>
    <property type="match status" value="1"/>
</dbReference>
<evidence type="ECO:0000256" key="2">
    <source>
        <dbReference type="PROSITE-ProRule" id="PRU00708"/>
    </source>
</evidence>
<evidence type="ECO:0000313" key="4">
    <source>
        <dbReference type="EMBL" id="KAK8989388.1"/>
    </source>
</evidence>
<dbReference type="InterPro" id="IPR046960">
    <property type="entry name" value="PPR_At4g14850-like_plant"/>
</dbReference>
<dbReference type="InterPro" id="IPR002885">
    <property type="entry name" value="PPR_rpt"/>
</dbReference>
<dbReference type="Pfam" id="PF13041">
    <property type="entry name" value="PPR_2"/>
    <property type="match status" value="1"/>
</dbReference>
<dbReference type="EMBL" id="JBBPBN010000056">
    <property type="protein sequence ID" value="KAK8989370.1"/>
    <property type="molecule type" value="Genomic_DNA"/>
</dbReference>